<gene>
    <name evidence="1" type="ORF">S12H4_26228</name>
</gene>
<protein>
    <submittedName>
        <fullName evidence="1">Uncharacterized protein</fullName>
    </submittedName>
</protein>
<dbReference type="EMBL" id="BARW01014861">
    <property type="protein sequence ID" value="GAI80812.1"/>
    <property type="molecule type" value="Genomic_DNA"/>
</dbReference>
<sequence>MGQTPKQGAIICLKPVKFKIEVEPVGHGPWMTYKEVTVAQGETFEHNFPDNFQARWIRFISNKNCKATAWLVYE</sequence>
<dbReference type="AlphaFoldDB" id="X1RJ78"/>
<accession>X1RJ78</accession>
<evidence type="ECO:0000313" key="1">
    <source>
        <dbReference type="EMBL" id="GAI80812.1"/>
    </source>
</evidence>
<name>X1RJ78_9ZZZZ</name>
<proteinExistence type="predicted"/>
<reference evidence="1" key="1">
    <citation type="journal article" date="2014" name="Front. Microbiol.">
        <title>High frequency of phylogenetically diverse reductive dehalogenase-homologous genes in deep subseafloor sedimentary metagenomes.</title>
        <authorList>
            <person name="Kawai M."/>
            <person name="Futagami T."/>
            <person name="Toyoda A."/>
            <person name="Takaki Y."/>
            <person name="Nishi S."/>
            <person name="Hori S."/>
            <person name="Arai W."/>
            <person name="Tsubouchi T."/>
            <person name="Morono Y."/>
            <person name="Uchiyama I."/>
            <person name="Ito T."/>
            <person name="Fujiyama A."/>
            <person name="Inagaki F."/>
            <person name="Takami H."/>
        </authorList>
    </citation>
    <scope>NUCLEOTIDE SEQUENCE</scope>
    <source>
        <strain evidence="1">Expedition CK06-06</strain>
    </source>
</reference>
<organism evidence="1">
    <name type="scientific">marine sediment metagenome</name>
    <dbReference type="NCBI Taxonomy" id="412755"/>
    <lineage>
        <taxon>unclassified sequences</taxon>
        <taxon>metagenomes</taxon>
        <taxon>ecological metagenomes</taxon>
    </lineage>
</organism>
<comment type="caution">
    <text evidence="1">The sequence shown here is derived from an EMBL/GenBank/DDBJ whole genome shotgun (WGS) entry which is preliminary data.</text>
</comment>